<keyword evidence="2" id="KW-0560">Oxidoreductase</keyword>
<dbReference type="Pfam" id="PF00107">
    <property type="entry name" value="ADH_zinc_N"/>
    <property type="match status" value="1"/>
</dbReference>
<evidence type="ECO:0000313" key="5">
    <source>
        <dbReference type="Proteomes" id="UP001172681"/>
    </source>
</evidence>
<dbReference type="InterPro" id="IPR013149">
    <property type="entry name" value="ADH-like_C"/>
</dbReference>
<dbReference type="InterPro" id="IPR047122">
    <property type="entry name" value="Trans-enoyl_RdTase-like"/>
</dbReference>
<dbReference type="SMART" id="SM00829">
    <property type="entry name" value="PKS_ER"/>
    <property type="match status" value="1"/>
</dbReference>
<dbReference type="SUPFAM" id="SSF50129">
    <property type="entry name" value="GroES-like"/>
    <property type="match status" value="1"/>
</dbReference>
<name>A0AA38Y7X3_9EURO</name>
<evidence type="ECO:0000256" key="2">
    <source>
        <dbReference type="ARBA" id="ARBA00023002"/>
    </source>
</evidence>
<protein>
    <recommendedName>
        <fullName evidence="3">Enoyl reductase (ER) domain-containing protein</fullName>
    </recommendedName>
</protein>
<dbReference type="Gene3D" id="3.40.50.720">
    <property type="entry name" value="NAD(P)-binding Rossmann-like Domain"/>
    <property type="match status" value="1"/>
</dbReference>
<accession>A0AA38Y7X3</accession>
<dbReference type="CDD" id="cd08249">
    <property type="entry name" value="enoyl_reductase_like"/>
    <property type="match status" value="1"/>
</dbReference>
<dbReference type="InterPro" id="IPR011032">
    <property type="entry name" value="GroES-like_sf"/>
</dbReference>
<evidence type="ECO:0000313" key="4">
    <source>
        <dbReference type="EMBL" id="KAJ9638502.1"/>
    </source>
</evidence>
<feature type="domain" description="Enoyl reductase (ER)" evidence="3">
    <location>
        <begin position="16"/>
        <end position="341"/>
    </location>
</feature>
<dbReference type="AlphaFoldDB" id="A0AA38Y7X3"/>
<dbReference type="Pfam" id="PF08240">
    <property type="entry name" value="ADH_N"/>
    <property type="match status" value="1"/>
</dbReference>
<proteinExistence type="inferred from homology"/>
<evidence type="ECO:0000259" key="3">
    <source>
        <dbReference type="SMART" id="SM00829"/>
    </source>
</evidence>
<dbReference type="InterPro" id="IPR013154">
    <property type="entry name" value="ADH-like_N"/>
</dbReference>
<dbReference type="GO" id="GO:0016651">
    <property type="term" value="F:oxidoreductase activity, acting on NAD(P)H"/>
    <property type="evidence" value="ECO:0007669"/>
    <property type="project" value="InterPro"/>
</dbReference>
<dbReference type="InterPro" id="IPR036291">
    <property type="entry name" value="NAD(P)-bd_dom_sf"/>
</dbReference>
<dbReference type="PANTHER" id="PTHR45348:SF2">
    <property type="entry name" value="ZINC-TYPE ALCOHOL DEHYDROGENASE-LIKE PROTEIN C2E1P3.01"/>
    <property type="match status" value="1"/>
</dbReference>
<sequence>MSSAGNSAAWLVEAKARPFQVKPAPMWTPEANEILVRNHALAINPVNGSIQAFAWWPMDYPTILGMDVAGEVAAVGPNVTRFKVGDRVAGCAVGMASKRNSDNAFQLYTILQTNMATPIPDDLGYEKASVIPLGLSTAACALFQDSHLHLRYPTSSPAQKPTGETLLVWGGASSVGCNAVQLAVAAGYEVIATASPKNFGLVKSLGATEVYDYNSPTVLEDLLAAFGTRTCAGAFDCVGAAAWKPVASLVAQSKGNNKFVATTKGGFPEPPEGVTMKPVFGTTLKDNDVGKAVYEDYLPKALASGEFVPAPEPMVIGTGLDKIQEGVDLLMKGVSAKKIVVTL</sequence>
<evidence type="ECO:0000256" key="1">
    <source>
        <dbReference type="ARBA" id="ARBA00008072"/>
    </source>
</evidence>
<keyword evidence="5" id="KW-1185">Reference proteome</keyword>
<gene>
    <name evidence="4" type="ORF">H2204_004272</name>
</gene>
<dbReference type="EMBL" id="JAPDRN010000021">
    <property type="protein sequence ID" value="KAJ9638502.1"/>
    <property type="molecule type" value="Genomic_DNA"/>
</dbReference>
<comment type="similarity">
    <text evidence="1">Belongs to the zinc-containing alcohol dehydrogenase family.</text>
</comment>
<dbReference type="SUPFAM" id="SSF51735">
    <property type="entry name" value="NAD(P)-binding Rossmann-fold domains"/>
    <property type="match status" value="1"/>
</dbReference>
<comment type="caution">
    <text evidence="4">The sequence shown here is derived from an EMBL/GenBank/DDBJ whole genome shotgun (WGS) entry which is preliminary data.</text>
</comment>
<organism evidence="4 5">
    <name type="scientific">Knufia peltigerae</name>
    <dbReference type="NCBI Taxonomy" id="1002370"/>
    <lineage>
        <taxon>Eukaryota</taxon>
        <taxon>Fungi</taxon>
        <taxon>Dikarya</taxon>
        <taxon>Ascomycota</taxon>
        <taxon>Pezizomycotina</taxon>
        <taxon>Eurotiomycetes</taxon>
        <taxon>Chaetothyriomycetidae</taxon>
        <taxon>Chaetothyriales</taxon>
        <taxon>Trichomeriaceae</taxon>
        <taxon>Knufia</taxon>
    </lineage>
</organism>
<dbReference type="Proteomes" id="UP001172681">
    <property type="component" value="Unassembled WGS sequence"/>
</dbReference>
<reference evidence="4" key="1">
    <citation type="submission" date="2022-10" db="EMBL/GenBank/DDBJ databases">
        <title>Culturing micro-colonial fungi from biological soil crusts in the Mojave desert and describing Neophaeococcomyces mojavensis, and introducing the new genera and species Taxawa tesnikishii.</title>
        <authorList>
            <person name="Kurbessoian T."/>
            <person name="Stajich J.E."/>
        </authorList>
    </citation>
    <scope>NUCLEOTIDE SEQUENCE</scope>
    <source>
        <strain evidence="4">TK_35</strain>
    </source>
</reference>
<dbReference type="Gene3D" id="3.90.180.10">
    <property type="entry name" value="Medium-chain alcohol dehydrogenases, catalytic domain"/>
    <property type="match status" value="1"/>
</dbReference>
<dbReference type="PANTHER" id="PTHR45348">
    <property type="entry name" value="HYPOTHETICAL OXIDOREDUCTASE (EUROFUNG)"/>
    <property type="match status" value="1"/>
</dbReference>
<dbReference type="InterPro" id="IPR020843">
    <property type="entry name" value="ER"/>
</dbReference>